<accession>A0ABW3FNS3</accession>
<evidence type="ECO:0000313" key="4">
    <source>
        <dbReference type="EMBL" id="MFD0919922.1"/>
    </source>
</evidence>
<comment type="caution">
    <text evidence="4">The sequence shown here is derived from an EMBL/GenBank/DDBJ whole genome shotgun (WGS) entry which is preliminary data.</text>
</comment>
<dbReference type="InterPro" id="IPR023365">
    <property type="entry name" value="Sortase_dom-sf"/>
</dbReference>
<dbReference type="PROSITE" id="PS51257">
    <property type="entry name" value="PROKAR_LIPOPROTEIN"/>
    <property type="match status" value="1"/>
</dbReference>
<gene>
    <name evidence="4" type="ORF">ACFQ16_09215</name>
</gene>
<dbReference type="Proteomes" id="UP001597018">
    <property type="component" value="Unassembled WGS sequence"/>
</dbReference>
<keyword evidence="1" id="KW-0378">Hydrolase</keyword>
<protein>
    <submittedName>
        <fullName evidence="4">Class F sortase</fullName>
    </submittedName>
</protein>
<keyword evidence="3" id="KW-0732">Signal</keyword>
<feature type="region of interest" description="Disordered" evidence="2">
    <location>
        <begin position="19"/>
        <end position="47"/>
    </location>
</feature>
<evidence type="ECO:0000256" key="1">
    <source>
        <dbReference type="ARBA" id="ARBA00022801"/>
    </source>
</evidence>
<evidence type="ECO:0000256" key="2">
    <source>
        <dbReference type="SAM" id="MobiDB-lite"/>
    </source>
</evidence>
<dbReference type="Pfam" id="PF04203">
    <property type="entry name" value="Sortase"/>
    <property type="match status" value="1"/>
</dbReference>
<proteinExistence type="predicted"/>
<feature type="signal peptide" evidence="3">
    <location>
        <begin position="1"/>
        <end position="21"/>
    </location>
</feature>
<dbReference type="InterPro" id="IPR005754">
    <property type="entry name" value="Sortase"/>
</dbReference>
<dbReference type="Gene3D" id="2.40.260.10">
    <property type="entry name" value="Sortase"/>
    <property type="match status" value="1"/>
</dbReference>
<reference evidence="5" key="1">
    <citation type="journal article" date="2019" name="Int. J. Syst. Evol. Microbiol.">
        <title>The Global Catalogue of Microorganisms (GCM) 10K type strain sequencing project: providing services to taxonomists for standard genome sequencing and annotation.</title>
        <authorList>
            <consortium name="The Broad Institute Genomics Platform"/>
            <consortium name="The Broad Institute Genome Sequencing Center for Infectious Disease"/>
            <person name="Wu L."/>
            <person name="Ma J."/>
        </authorList>
    </citation>
    <scope>NUCLEOTIDE SEQUENCE [LARGE SCALE GENOMIC DNA]</scope>
    <source>
        <strain evidence="5">CCUG 56401</strain>
    </source>
</reference>
<organism evidence="4 5">
    <name type="scientific">Saccharopolyspora rosea</name>
    <dbReference type="NCBI Taxonomy" id="524884"/>
    <lineage>
        <taxon>Bacteria</taxon>
        <taxon>Bacillati</taxon>
        <taxon>Actinomycetota</taxon>
        <taxon>Actinomycetes</taxon>
        <taxon>Pseudonocardiales</taxon>
        <taxon>Pseudonocardiaceae</taxon>
        <taxon>Saccharopolyspora</taxon>
    </lineage>
</organism>
<sequence length="208" mass="22280">MRRFLVLVCIACAAVAGCSSAPPRHEPPRAARPAPVAAPVTDPGPRVEPTALSIPSVRVSSTLVPLGLNPDGTVQVPDIHNPMQAGWYRLGPSAGQVGPFVVLGHVDSYTEAGVFYPLRDLREGDLVHIDRRDGSRITYVVDRIDRVSKDDFPTDEVYGDVNRPEIRLITCGGSFDRTKRSYDDNVIVFGHEVSGTGRAGAAPAASGR</sequence>
<evidence type="ECO:0000256" key="3">
    <source>
        <dbReference type="SAM" id="SignalP"/>
    </source>
</evidence>
<name>A0ABW3FNS3_9PSEU</name>
<keyword evidence="5" id="KW-1185">Reference proteome</keyword>
<dbReference type="EMBL" id="JBHTIW010000004">
    <property type="protein sequence ID" value="MFD0919922.1"/>
    <property type="molecule type" value="Genomic_DNA"/>
</dbReference>
<dbReference type="CDD" id="cd05829">
    <property type="entry name" value="Sortase_F"/>
    <property type="match status" value="1"/>
</dbReference>
<dbReference type="SUPFAM" id="SSF63817">
    <property type="entry name" value="Sortase"/>
    <property type="match status" value="1"/>
</dbReference>
<evidence type="ECO:0000313" key="5">
    <source>
        <dbReference type="Proteomes" id="UP001597018"/>
    </source>
</evidence>
<dbReference type="NCBIfam" id="NF033748">
    <property type="entry name" value="class_F_sortase"/>
    <property type="match status" value="1"/>
</dbReference>
<feature type="chain" id="PRO_5045064050" evidence="3">
    <location>
        <begin position="22"/>
        <end position="208"/>
    </location>
</feature>
<dbReference type="RefSeq" id="WP_317630407.1">
    <property type="nucleotide sequence ID" value="NZ_BAABLT010000052.1"/>
</dbReference>
<dbReference type="InterPro" id="IPR042001">
    <property type="entry name" value="Sortase_F"/>
</dbReference>